<keyword evidence="12" id="KW-1185">Reference proteome</keyword>
<protein>
    <recommendedName>
        <fullName evidence="8">tRNA-specific adenosine deaminase</fullName>
        <ecNumber evidence="8">3.5.4.33</ecNumber>
    </recommendedName>
</protein>
<dbReference type="PROSITE" id="PS00903">
    <property type="entry name" value="CYT_DCMP_DEAMINASES_1"/>
    <property type="match status" value="1"/>
</dbReference>
<keyword evidence="5 8" id="KW-0378">Hydrolase</keyword>
<keyword evidence="3 8" id="KW-0819">tRNA processing</keyword>
<evidence type="ECO:0000256" key="1">
    <source>
        <dbReference type="ARBA" id="ARBA00010669"/>
    </source>
</evidence>
<dbReference type="EMBL" id="PGFE01000003">
    <property type="protein sequence ID" value="PJJ70392.1"/>
    <property type="molecule type" value="Genomic_DNA"/>
</dbReference>
<evidence type="ECO:0000256" key="7">
    <source>
        <dbReference type="ARBA" id="ARBA00048045"/>
    </source>
</evidence>
<feature type="binding site" evidence="8">
    <location>
        <position position="138"/>
    </location>
    <ligand>
        <name>Zn(2+)</name>
        <dbReference type="ChEBI" id="CHEBI:29105"/>
        <note>catalytic</note>
    </ligand>
</feature>
<comment type="catalytic activity">
    <reaction evidence="7 8">
        <text>adenosine(34) in tRNA + H2O + H(+) = inosine(34) in tRNA + NH4(+)</text>
        <dbReference type="Rhea" id="RHEA:43168"/>
        <dbReference type="Rhea" id="RHEA-COMP:10373"/>
        <dbReference type="Rhea" id="RHEA-COMP:10374"/>
        <dbReference type="ChEBI" id="CHEBI:15377"/>
        <dbReference type="ChEBI" id="CHEBI:15378"/>
        <dbReference type="ChEBI" id="CHEBI:28938"/>
        <dbReference type="ChEBI" id="CHEBI:74411"/>
        <dbReference type="ChEBI" id="CHEBI:82852"/>
        <dbReference type="EC" id="3.5.4.33"/>
    </reaction>
</comment>
<dbReference type="PROSITE" id="PS51747">
    <property type="entry name" value="CYT_DCMP_DEAMINASES_2"/>
    <property type="match status" value="1"/>
</dbReference>
<dbReference type="CDD" id="cd01285">
    <property type="entry name" value="nucleoside_deaminase"/>
    <property type="match status" value="1"/>
</dbReference>
<feature type="active site" description="Proton donor" evidence="8">
    <location>
        <position position="107"/>
    </location>
</feature>
<comment type="caution">
    <text evidence="11">The sequence shown here is derived from an EMBL/GenBank/DDBJ whole genome shotgun (WGS) entry which is preliminary data.</text>
</comment>
<feature type="binding site" evidence="8">
    <location>
        <position position="105"/>
    </location>
    <ligand>
        <name>Zn(2+)</name>
        <dbReference type="ChEBI" id="CHEBI:29105"/>
        <note>catalytic</note>
    </ligand>
</feature>
<dbReference type="GO" id="GO:0002100">
    <property type="term" value="P:tRNA wobble adenosine to inosine editing"/>
    <property type="evidence" value="ECO:0007669"/>
    <property type="project" value="UniProtKB-UniRule"/>
</dbReference>
<keyword evidence="6 8" id="KW-0862">Zinc</keyword>
<dbReference type="GO" id="GO:0052717">
    <property type="term" value="F:tRNA-specific adenosine-34 deaminase activity"/>
    <property type="evidence" value="ECO:0007669"/>
    <property type="project" value="UniProtKB-UniRule"/>
</dbReference>
<evidence type="ECO:0000256" key="5">
    <source>
        <dbReference type="ARBA" id="ARBA00022801"/>
    </source>
</evidence>
<dbReference type="FunFam" id="3.40.140.10:FF:000005">
    <property type="entry name" value="tRNA-specific adenosine deaminase"/>
    <property type="match status" value="1"/>
</dbReference>
<dbReference type="RefSeq" id="WP_373314230.1">
    <property type="nucleotide sequence ID" value="NZ_BOOX01000001.1"/>
</dbReference>
<keyword evidence="4 8" id="KW-0479">Metal-binding</keyword>
<evidence type="ECO:0000256" key="9">
    <source>
        <dbReference type="SAM" id="MobiDB-lite"/>
    </source>
</evidence>
<comment type="similarity">
    <text evidence="1">Belongs to the cytidine and deoxycytidylate deaminase family. ADAT2 subfamily.</text>
</comment>
<dbReference type="PANTHER" id="PTHR11079">
    <property type="entry name" value="CYTOSINE DEAMINASE FAMILY MEMBER"/>
    <property type="match status" value="1"/>
</dbReference>
<feature type="compositionally biased region" description="Basic and acidic residues" evidence="9">
    <location>
        <begin position="10"/>
        <end position="25"/>
    </location>
</feature>
<gene>
    <name evidence="8" type="primary">tadA</name>
    <name evidence="11" type="ORF">CLV28_2227</name>
</gene>
<reference evidence="11 12" key="1">
    <citation type="submission" date="2017-11" db="EMBL/GenBank/DDBJ databases">
        <title>Genomic Encyclopedia of Archaeal and Bacterial Type Strains, Phase II (KMG-II): From Individual Species to Whole Genera.</title>
        <authorList>
            <person name="Goeker M."/>
        </authorList>
    </citation>
    <scope>NUCLEOTIDE SEQUENCE [LARGE SCALE GENOMIC DNA]</scope>
    <source>
        <strain evidence="11 12">DSM 25478</strain>
    </source>
</reference>
<dbReference type="InterPro" id="IPR002125">
    <property type="entry name" value="CMP_dCMP_dom"/>
</dbReference>
<proteinExistence type="inferred from homology"/>
<evidence type="ECO:0000313" key="12">
    <source>
        <dbReference type="Proteomes" id="UP000231693"/>
    </source>
</evidence>
<dbReference type="EC" id="3.5.4.33" evidence="8"/>
<dbReference type="Proteomes" id="UP000231693">
    <property type="component" value="Unassembled WGS sequence"/>
</dbReference>
<evidence type="ECO:0000256" key="8">
    <source>
        <dbReference type="HAMAP-Rule" id="MF_00972"/>
    </source>
</evidence>
<dbReference type="InterPro" id="IPR016193">
    <property type="entry name" value="Cytidine_deaminase-like"/>
</dbReference>
<dbReference type="InterPro" id="IPR028883">
    <property type="entry name" value="tRNA_aden_deaminase"/>
</dbReference>
<evidence type="ECO:0000256" key="3">
    <source>
        <dbReference type="ARBA" id="ARBA00022694"/>
    </source>
</evidence>
<evidence type="ECO:0000313" key="11">
    <source>
        <dbReference type="EMBL" id="PJJ70392.1"/>
    </source>
</evidence>
<dbReference type="InterPro" id="IPR016192">
    <property type="entry name" value="APOBEC/CMP_deaminase_Zn-bd"/>
</dbReference>
<evidence type="ECO:0000256" key="2">
    <source>
        <dbReference type="ARBA" id="ARBA00011738"/>
    </source>
</evidence>
<dbReference type="GO" id="GO:0008270">
    <property type="term" value="F:zinc ion binding"/>
    <property type="evidence" value="ECO:0007669"/>
    <property type="project" value="UniProtKB-UniRule"/>
</dbReference>
<dbReference type="PANTHER" id="PTHR11079:SF202">
    <property type="entry name" value="TRNA-SPECIFIC ADENOSINE DEAMINASE"/>
    <property type="match status" value="1"/>
</dbReference>
<feature type="binding site" evidence="8">
    <location>
        <position position="135"/>
    </location>
    <ligand>
        <name>Zn(2+)</name>
        <dbReference type="ChEBI" id="CHEBI:29105"/>
        <note>catalytic</note>
    </ligand>
</feature>
<organism evidence="11 12">
    <name type="scientific">Sediminihabitans luteus</name>
    <dbReference type="NCBI Taxonomy" id="1138585"/>
    <lineage>
        <taxon>Bacteria</taxon>
        <taxon>Bacillati</taxon>
        <taxon>Actinomycetota</taxon>
        <taxon>Actinomycetes</taxon>
        <taxon>Micrococcales</taxon>
        <taxon>Cellulomonadaceae</taxon>
        <taxon>Sediminihabitans</taxon>
    </lineage>
</organism>
<evidence type="ECO:0000259" key="10">
    <source>
        <dbReference type="PROSITE" id="PS51747"/>
    </source>
</evidence>
<name>A0A2M9CEV6_9CELL</name>
<comment type="function">
    <text evidence="8">Catalyzes the deamination of adenosine to inosine at the wobble position 34 of tRNA(Arg2).</text>
</comment>
<comment type="subunit">
    <text evidence="2 8">Homodimer.</text>
</comment>
<accession>A0A2M9CEV6</accession>
<dbReference type="SUPFAM" id="SSF53927">
    <property type="entry name" value="Cytidine deaminase-like"/>
    <property type="match status" value="1"/>
</dbReference>
<dbReference type="HAMAP" id="MF_00972">
    <property type="entry name" value="tRNA_aden_deaminase"/>
    <property type="match status" value="1"/>
</dbReference>
<evidence type="ECO:0000256" key="4">
    <source>
        <dbReference type="ARBA" id="ARBA00022723"/>
    </source>
</evidence>
<comment type="cofactor">
    <cofactor evidence="8">
        <name>Zn(2+)</name>
        <dbReference type="ChEBI" id="CHEBI:29105"/>
    </cofactor>
    <text evidence="8">Binds 1 zinc ion per subunit.</text>
</comment>
<dbReference type="AlphaFoldDB" id="A0A2M9CEV6"/>
<dbReference type="Gene3D" id="3.40.140.10">
    <property type="entry name" value="Cytidine Deaminase, domain 2"/>
    <property type="match status" value="1"/>
</dbReference>
<feature type="region of interest" description="Disordered" evidence="9">
    <location>
        <begin position="1"/>
        <end position="37"/>
    </location>
</feature>
<dbReference type="Pfam" id="PF00383">
    <property type="entry name" value="dCMP_cyt_deam_1"/>
    <property type="match status" value="1"/>
</dbReference>
<evidence type="ECO:0000256" key="6">
    <source>
        <dbReference type="ARBA" id="ARBA00022833"/>
    </source>
</evidence>
<sequence length="206" mass="21735">MTQPPASDADPVRPDPVRPDHRQPDHGTPTGPGLALPWADGTFPPVGLGARTQVYGALMGMALHEASHALASDDVPVGALVVSPQGTLLGVGRNRREEGGDPTAHAEVLAIRQAAATLGSWRLEGCTLVVTLEPCVMCAGAIMLARVARVVLGAWDPKAGATGSVWDVVRDRRSTHRVEVVGGVREDECGAMLRDYFATHRDGTRE</sequence>
<feature type="domain" description="CMP/dCMP-type deaminase" evidence="10">
    <location>
        <begin position="53"/>
        <end position="165"/>
    </location>
</feature>